<evidence type="ECO:0000313" key="4">
    <source>
        <dbReference type="Proteomes" id="UP000078237"/>
    </source>
</evidence>
<dbReference type="PANTHER" id="PTHR11113">
    <property type="entry name" value="N-ACETYLGLUCOSAMINE-6-PHOSPHATE DEACETYLASE"/>
    <property type="match status" value="1"/>
</dbReference>
<dbReference type="SUPFAM" id="SSF51338">
    <property type="entry name" value="Composite domain of metallo-dependent hydrolases"/>
    <property type="match status" value="1"/>
</dbReference>
<dbReference type="InterPro" id="IPR013108">
    <property type="entry name" value="Amidohydro_3"/>
</dbReference>
<name>A0A175VTI7_9PEZI</name>
<gene>
    <name evidence="3" type="ORF">MMYC01_207946</name>
</gene>
<keyword evidence="1" id="KW-0378">Hydrolase</keyword>
<proteinExistence type="predicted"/>
<sequence length="978" mass="104895">MGPEKHYLPAYSVAVAPAPTPTRLRNKLRGIRRSRGLRLIGLACLAFIAYAQWRQISSSNLTPSGPDVTRHGLSVKRLREDLEACARLHTKPTDPVGLGRERNARYIDGHKPTLIRNATVWVGEPDGEKGYSWVVADVFLEHGLIKQVGRDLSLHALPSDLLVYDAEGRPLTSGIIDMHSHAGVHPLPTIRTNDDTSELSADITPYVRIIDAIQPTDHQLQVIKSGGVTTSLVLPGSGNNIGGEAFVIKHAVGRQDGRNETSIVDLLADPDRTWRYMKMACGENPKHIHGKVGERGPVSRLGQSWELRHAFEQAAKVLRDQDDWCQAASLNLNQVDRYLSNDIKWEALVGVLRGHVHVNVHCYTIPDLEAFVDHTNEFGFPVRAFHHAHQAYLVPEVLKRAWGGDPPALALFADNMWYKAESYIGSEYAGKHLYDNGLVPIYVSDNPILNAQHLVLEAAKAYRYGLPYHVALASVTSAPAERLGLGQRLGKVKPGFDADVVVWDSDPLSLGAAPVQVWIDGTAQYEDPITLPKPFEGTISPDPNLATIVEDPVTITTDVLFTGITKILAPDNNNTTINLNIDPSNKPFNLTISHGAITCIGHCHPPNTDMPIIHLHNGHVTPSFTAFGSTLGLNAIDDAKETDNGAARPAEAFMRAADGLALATEKLRAAHRYGVTRAVSAPKLLPGDAFSHHGTSAGFLTAASIAGTTTAVWATDVAVHYSVDLGSVVGRGGGGEGSVAAAVGGLRGRLMQAVVEEGERQVEGTGRDGVGKDWLAGEAGFLRRVVRGEMPLVVTVHSADTIAALLGVKREVEEAADAVWKHWRGDAGGAKVRMIILGGAEAHLVATELAESGVGVVLAPMLAFGVTWDQRRALTGVPLTNGTGIDVLVNAGVVTAIGPEEDWVVRDLGLLAGIAWRNGGGRLVEAEAVGLVSGNLYKMLGLEAPDMREHFVVHEGSPLEIGSRVKAVGGGLGNVKVY</sequence>
<evidence type="ECO:0000256" key="1">
    <source>
        <dbReference type="ARBA" id="ARBA00022801"/>
    </source>
</evidence>
<accession>A0A175VTI7</accession>
<dbReference type="EMBL" id="LCTW02000328">
    <property type="protein sequence ID" value="KXX74693.1"/>
    <property type="molecule type" value="Genomic_DNA"/>
</dbReference>
<organism evidence="3 4">
    <name type="scientific">Madurella mycetomatis</name>
    <dbReference type="NCBI Taxonomy" id="100816"/>
    <lineage>
        <taxon>Eukaryota</taxon>
        <taxon>Fungi</taxon>
        <taxon>Dikarya</taxon>
        <taxon>Ascomycota</taxon>
        <taxon>Pezizomycotina</taxon>
        <taxon>Sordariomycetes</taxon>
        <taxon>Sordariomycetidae</taxon>
        <taxon>Sordariales</taxon>
        <taxon>Sordariales incertae sedis</taxon>
        <taxon>Madurella</taxon>
    </lineage>
</organism>
<evidence type="ECO:0000313" key="3">
    <source>
        <dbReference type="EMBL" id="KXX74693.1"/>
    </source>
</evidence>
<dbReference type="Gene3D" id="3.20.20.140">
    <property type="entry name" value="Metal-dependent hydrolases"/>
    <property type="match status" value="2"/>
</dbReference>
<dbReference type="GO" id="GO:0008448">
    <property type="term" value="F:N-acetylglucosamine-6-phosphate deacetylase activity"/>
    <property type="evidence" value="ECO:0007669"/>
    <property type="project" value="TreeGrafter"/>
</dbReference>
<comment type="caution">
    <text evidence="3">The sequence shown here is derived from an EMBL/GenBank/DDBJ whole genome shotgun (WGS) entry which is preliminary data.</text>
</comment>
<dbReference type="OrthoDB" id="10258955at2759"/>
<feature type="domain" description="Amidohydrolase 3" evidence="2">
    <location>
        <begin position="465"/>
        <end position="522"/>
    </location>
</feature>
<dbReference type="GO" id="GO:0006046">
    <property type="term" value="P:N-acetylglucosamine catabolic process"/>
    <property type="evidence" value="ECO:0007669"/>
    <property type="project" value="TreeGrafter"/>
</dbReference>
<dbReference type="Proteomes" id="UP000078237">
    <property type="component" value="Unassembled WGS sequence"/>
</dbReference>
<dbReference type="InterPro" id="IPR032466">
    <property type="entry name" value="Metal_Hydrolase"/>
</dbReference>
<protein>
    <submittedName>
        <fullName evidence="3">Dihydroorotase</fullName>
    </submittedName>
</protein>
<dbReference type="Pfam" id="PF07969">
    <property type="entry name" value="Amidohydro_3"/>
    <property type="match status" value="1"/>
</dbReference>
<dbReference type="VEuPathDB" id="FungiDB:MMYC01_207946"/>
<evidence type="ECO:0000259" key="2">
    <source>
        <dbReference type="Pfam" id="PF07969"/>
    </source>
</evidence>
<dbReference type="SUPFAM" id="SSF51556">
    <property type="entry name" value="Metallo-dependent hydrolases"/>
    <property type="match status" value="1"/>
</dbReference>
<dbReference type="InterPro" id="IPR011059">
    <property type="entry name" value="Metal-dep_hydrolase_composite"/>
</dbReference>
<reference evidence="3 4" key="1">
    <citation type="journal article" date="2016" name="Genome Announc.">
        <title>Genome Sequence of Madurella mycetomatis mm55, Isolated from a Human Mycetoma Case in Sudan.</title>
        <authorList>
            <person name="Smit S."/>
            <person name="Derks M.F."/>
            <person name="Bervoets S."/>
            <person name="Fahal A."/>
            <person name="van Leeuwen W."/>
            <person name="van Belkum A."/>
            <person name="van de Sande W.W."/>
        </authorList>
    </citation>
    <scope>NUCLEOTIDE SEQUENCE [LARGE SCALE GENOMIC DNA]</scope>
    <source>
        <strain evidence="4">mm55</strain>
    </source>
</reference>
<dbReference type="PANTHER" id="PTHR11113:SF14">
    <property type="entry name" value="N-ACETYLGLUCOSAMINE-6-PHOSPHATE DEACETYLASE"/>
    <property type="match status" value="1"/>
</dbReference>
<keyword evidence="4" id="KW-1185">Reference proteome</keyword>
<dbReference type="AlphaFoldDB" id="A0A175VTI7"/>